<organism evidence="3 4">
    <name type="scientific">Pseudocercospora fuligena</name>
    <dbReference type="NCBI Taxonomy" id="685502"/>
    <lineage>
        <taxon>Eukaryota</taxon>
        <taxon>Fungi</taxon>
        <taxon>Dikarya</taxon>
        <taxon>Ascomycota</taxon>
        <taxon>Pezizomycotina</taxon>
        <taxon>Dothideomycetes</taxon>
        <taxon>Dothideomycetidae</taxon>
        <taxon>Mycosphaerellales</taxon>
        <taxon>Mycosphaerellaceae</taxon>
        <taxon>Pseudocercospora</taxon>
    </lineage>
</organism>
<feature type="transmembrane region" description="Helical" evidence="2">
    <location>
        <begin position="525"/>
        <end position="548"/>
    </location>
</feature>
<reference evidence="3" key="1">
    <citation type="submission" date="2020-04" db="EMBL/GenBank/DDBJ databases">
        <title>Draft genome resource of the tomato pathogen Pseudocercospora fuligena.</title>
        <authorList>
            <person name="Zaccaron A."/>
        </authorList>
    </citation>
    <scope>NUCLEOTIDE SEQUENCE</scope>
    <source>
        <strain evidence="3">PF001</strain>
    </source>
</reference>
<feature type="compositionally biased region" description="Basic and acidic residues" evidence="1">
    <location>
        <begin position="618"/>
        <end position="631"/>
    </location>
</feature>
<dbReference type="EMBL" id="JABCIY010000341">
    <property type="protein sequence ID" value="KAF7185298.1"/>
    <property type="molecule type" value="Genomic_DNA"/>
</dbReference>
<accession>A0A8H6R678</accession>
<protein>
    <submittedName>
        <fullName evidence="3">Uncharacterized protein</fullName>
    </submittedName>
</protein>
<evidence type="ECO:0000256" key="2">
    <source>
        <dbReference type="SAM" id="Phobius"/>
    </source>
</evidence>
<dbReference type="Proteomes" id="UP000660729">
    <property type="component" value="Unassembled WGS sequence"/>
</dbReference>
<evidence type="ECO:0000313" key="3">
    <source>
        <dbReference type="EMBL" id="KAF7185298.1"/>
    </source>
</evidence>
<proteinExistence type="predicted"/>
<keyword evidence="2" id="KW-0472">Membrane</keyword>
<dbReference type="PANTHER" id="PTHR35041:SF3">
    <property type="entry name" value="FORMYLMETHIONINE DEFORMYLASE-LIKE PROTEIN"/>
    <property type="match status" value="1"/>
</dbReference>
<keyword evidence="4" id="KW-1185">Reference proteome</keyword>
<keyword evidence="2" id="KW-1133">Transmembrane helix</keyword>
<feature type="region of interest" description="Disordered" evidence="1">
    <location>
        <begin position="598"/>
        <end position="645"/>
    </location>
</feature>
<dbReference type="PANTHER" id="PTHR35041">
    <property type="entry name" value="MEDIATOR OF RNA POLYMERASE II TRANSCRIPTION SUBUNIT 1"/>
    <property type="match status" value="1"/>
</dbReference>
<keyword evidence="2" id="KW-0812">Transmembrane</keyword>
<dbReference type="OrthoDB" id="5322539at2759"/>
<sequence>MVSFDCRSGIEVNADSILRALNIASLITPATLSVQSMLYRNHSLLEVPKFGFTTLNFIGSMQQMTGGGNFSHLYQFNGPSPRVQRIATAVAGIGEVLPIKPPAPNTSWTLDVWAPTMQCNEVFGEERDQIWTNIWNSIDSTYGGNCDESYSYLSWIPCALDSQNASLRSILPFSQGSGYESEDYSAPGFCGNETLSFDREAVALYVATLPSIASATFWAKASVHFPTSCAINFPGNQPACNLPDVETSGCFCPYRNTSNLHQHFNYTTPDVKAVPCPGYSPSDFFRNASLTSCKYFNTSLSLNFSYPNGTQVVEVRKGMEPPVPIVNSAYRVVVGPGNDDLQTSSPSNNPNCSVLVLWSQYANMVDAEQHCTFDPSVARQLSYQGIISAFNRLILGFGEFKTSDGSGLDIGVLSTILTDTEELAFLHSGDQTSKLCPKSDLQNLQNEVSDGTQWAYRGLANPVPHGTRGYLRDALEGLFQNFTISLLADPYLQPNYSSPFAPERLTNVTSELTMNIYVYASTTLWVAYGLAIFFASLIVAFGATFMVVQNASYNSDFSTIFRASRSAEINVEFLPEDARAQEPLPKRLARARVRFDRDVSTEDEEKEEPTVATQSLLEHQDGDSQARRSEEVPGTQATVAARHTV</sequence>
<dbReference type="AlphaFoldDB" id="A0A8H6R678"/>
<gene>
    <name evidence="3" type="ORF">HII31_13370</name>
</gene>
<evidence type="ECO:0000313" key="4">
    <source>
        <dbReference type="Proteomes" id="UP000660729"/>
    </source>
</evidence>
<comment type="caution">
    <text evidence="3">The sequence shown here is derived from an EMBL/GenBank/DDBJ whole genome shotgun (WGS) entry which is preliminary data.</text>
</comment>
<name>A0A8H6R678_9PEZI</name>
<evidence type="ECO:0000256" key="1">
    <source>
        <dbReference type="SAM" id="MobiDB-lite"/>
    </source>
</evidence>